<reference evidence="2 3" key="1">
    <citation type="submission" date="2015-01" db="EMBL/GenBank/DDBJ databases">
        <title>The Genome Sequence of Fonsecaea multimorphosa CBS 102226.</title>
        <authorList>
            <consortium name="The Broad Institute Genomics Platform"/>
            <person name="Cuomo C."/>
            <person name="de Hoog S."/>
            <person name="Gorbushina A."/>
            <person name="Stielow B."/>
            <person name="Teixiera M."/>
            <person name="Abouelleil A."/>
            <person name="Chapman S.B."/>
            <person name="Priest M."/>
            <person name="Young S.K."/>
            <person name="Wortman J."/>
            <person name="Nusbaum C."/>
            <person name="Birren B."/>
        </authorList>
    </citation>
    <scope>NUCLEOTIDE SEQUENCE [LARGE SCALE GENOMIC DNA]</scope>
    <source>
        <strain evidence="2 3">CBS 102226</strain>
    </source>
</reference>
<accession>A0A0D2JHB4</accession>
<dbReference type="Proteomes" id="UP000053411">
    <property type="component" value="Unassembled WGS sequence"/>
</dbReference>
<feature type="compositionally biased region" description="Polar residues" evidence="1">
    <location>
        <begin position="1"/>
        <end position="16"/>
    </location>
</feature>
<gene>
    <name evidence="2" type="ORF">Z520_11743</name>
</gene>
<organism evidence="2 3">
    <name type="scientific">Fonsecaea multimorphosa CBS 102226</name>
    <dbReference type="NCBI Taxonomy" id="1442371"/>
    <lineage>
        <taxon>Eukaryota</taxon>
        <taxon>Fungi</taxon>
        <taxon>Dikarya</taxon>
        <taxon>Ascomycota</taxon>
        <taxon>Pezizomycotina</taxon>
        <taxon>Eurotiomycetes</taxon>
        <taxon>Chaetothyriomycetidae</taxon>
        <taxon>Chaetothyriales</taxon>
        <taxon>Herpotrichiellaceae</taxon>
        <taxon>Fonsecaea</taxon>
    </lineage>
</organism>
<sequence length="60" mass="6930">MSWQRENGLQIQQSVHDSMAPGSVPKKALSRELYTLKFCIANVRKCIKNELKNVLDDRKL</sequence>
<dbReference type="RefSeq" id="XP_016626690.1">
    <property type="nucleotide sequence ID" value="XM_016782231.1"/>
</dbReference>
<protein>
    <submittedName>
        <fullName evidence="2">Uncharacterized protein</fullName>
    </submittedName>
</protein>
<name>A0A0D2JHB4_9EURO</name>
<dbReference type="GeneID" id="27717489"/>
<dbReference type="AlphaFoldDB" id="A0A0D2JHB4"/>
<feature type="region of interest" description="Disordered" evidence="1">
    <location>
        <begin position="1"/>
        <end position="23"/>
    </location>
</feature>
<evidence type="ECO:0000313" key="3">
    <source>
        <dbReference type="Proteomes" id="UP000053411"/>
    </source>
</evidence>
<evidence type="ECO:0000313" key="2">
    <source>
        <dbReference type="EMBL" id="KIX92567.1"/>
    </source>
</evidence>
<proteinExistence type="predicted"/>
<evidence type="ECO:0000256" key="1">
    <source>
        <dbReference type="SAM" id="MobiDB-lite"/>
    </source>
</evidence>
<dbReference type="VEuPathDB" id="FungiDB:Z520_11743"/>
<keyword evidence="3" id="KW-1185">Reference proteome</keyword>
<dbReference type="EMBL" id="KN848103">
    <property type="protein sequence ID" value="KIX92567.1"/>
    <property type="molecule type" value="Genomic_DNA"/>
</dbReference>